<reference evidence="2" key="2">
    <citation type="submission" date="2021-01" db="EMBL/GenBank/DDBJ databases">
        <authorList>
            <person name="Schikora-Tamarit M.A."/>
        </authorList>
    </citation>
    <scope>NUCLEOTIDE SEQUENCE</scope>
    <source>
        <strain evidence="2">CBS2887</strain>
    </source>
</reference>
<feature type="compositionally biased region" description="Basic and acidic residues" evidence="1">
    <location>
        <begin position="88"/>
        <end position="97"/>
    </location>
</feature>
<name>A0A9P8Q7R3_WICPI</name>
<keyword evidence="3" id="KW-1185">Reference proteome</keyword>
<comment type="caution">
    <text evidence="2">The sequence shown here is derived from an EMBL/GenBank/DDBJ whole genome shotgun (WGS) entry which is preliminary data.</text>
</comment>
<proteinExistence type="predicted"/>
<sequence>MMDGKTLTPPLLMAMTNGEASASAEDVPSNLLSSELTNKEIKVKEPNTNTFEPMGERTWVTVVHTTDKAMSWATAADQDNTQDQEPDNGNHLDHSEDIFSFTVTSDTE</sequence>
<feature type="region of interest" description="Disordered" evidence="1">
    <location>
        <begin position="73"/>
        <end position="108"/>
    </location>
</feature>
<evidence type="ECO:0000256" key="1">
    <source>
        <dbReference type="SAM" id="MobiDB-lite"/>
    </source>
</evidence>
<protein>
    <submittedName>
        <fullName evidence="2">Uncharacterized protein</fullName>
    </submittedName>
</protein>
<dbReference type="AlphaFoldDB" id="A0A9P8Q7R3"/>
<accession>A0A9P8Q7R3</accession>
<organism evidence="2 3">
    <name type="scientific">Wickerhamomyces pijperi</name>
    <name type="common">Yeast</name>
    <name type="synonym">Pichia pijperi</name>
    <dbReference type="NCBI Taxonomy" id="599730"/>
    <lineage>
        <taxon>Eukaryota</taxon>
        <taxon>Fungi</taxon>
        <taxon>Dikarya</taxon>
        <taxon>Ascomycota</taxon>
        <taxon>Saccharomycotina</taxon>
        <taxon>Saccharomycetes</taxon>
        <taxon>Phaffomycetales</taxon>
        <taxon>Wickerhamomycetaceae</taxon>
        <taxon>Wickerhamomyces</taxon>
    </lineage>
</organism>
<reference evidence="2" key="1">
    <citation type="journal article" date="2021" name="Open Biol.">
        <title>Shared evolutionary footprints suggest mitochondrial oxidative damage underlies multiple complex I losses in fungi.</title>
        <authorList>
            <person name="Schikora-Tamarit M.A."/>
            <person name="Marcet-Houben M."/>
            <person name="Nosek J."/>
            <person name="Gabaldon T."/>
        </authorList>
    </citation>
    <scope>NUCLEOTIDE SEQUENCE</scope>
    <source>
        <strain evidence="2">CBS2887</strain>
    </source>
</reference>
<gene>
    <name evidence="2" type="ORF">WICPIJ_004386</name>
</gene>
<dbReference type="EMBL" id="JAEUBG010002387">
    <property type="protein sequence ID" value="KAH3684630.1"/>
    <property type="molecule type" value="Genomic_DNA"/>
</dbReference>
<evidence type="ECO:0000313" key="2">
    <source>
        <dbReference type="EMBL" id="KAH3684630.1"/>
    </source>
</evidence>
<evidence type="ECO:0000313" key="3">
    <source>
        <dbReference type="Proteomes" id="UP000774326"/>
    </source>
</evidence>
<dbReference type="Proteomes" id="UP000774326">
    <property type="component" value="Unassembled WGS sequence"/>
</dbReference>